<dbReference type="InterPro" id="IPR041685">
    <property type="entry name" value="AAA_GajA/Old/RecF-like"/>
</dbReference>
<dbReference type="InterPro" id="IPR034139">
    <property type="entry name" value="TOPRIM_OLD"/>
</dbReference>
<dbReference type="Proteomes" id="UP000184498">
    <property type="component" value="Unassembled WGS sequence"/>
</dbReference>
<evidence type="ECO:0000313" key="4">
    <source>
        <dbReference type="Proteomes" id="UP000184498"/>
    </source>
</evidence>
<dbReference type="AlphaFoldDB" id="A0A1M6UQ70"/>
<evidence type="ECO:0000259" key="2">
    <source>
        <dbReference type="Pfam" id="PF20469"/>
    </source>
</evidence>
<feature type="domain" description="OLD protein-like TOPRIM" evidence="2">
    <location>
        <begin position="437"/>
        <end position="504"/>
    </location>
</feature>
<dbReference type="RefSeq" id="WP_073000413.1">
    <property type="nucleotide sequence ID" value="NZ_FRAM01000006.1"/>
</dbReference>
<accession>A0A1M6UQ70</accession>
<dbReference type="PANTHER" id="PTHR43581">
    <property type="entry name" value="ATP/GTP PHOSPHATASE"/>
    <property type="match status" value="1"/>
</dbReference>
<feature type="domain" description="Endonuclease GajA/Old nuclease/RecF-like AAA" evidence="1">
    <location>
        <begin position="1"/>
        <end position="389"/>
    </location>
</feature>
<proteinExistence type="predicted"/>
<name>A0A1M6UQ70_9FLAO</name>
<dbReference type="OrthoDB" id="9792800at2"/>
<dbReference type="Gene3D" id="3.40.50.300">
    <property type="entry name" value="P-loop containing nucleotide triphosphate hydrolases"/>
    <property type="match status" value="1"/>
</dbReference>
<keyword evidence="4" id="KW-1185">Reference proteome</keyword>
<dbReference type="CDD" id="cd01026">
    <property type="entry name" value="TOPRIM_OLD"/>
    <property type="match status" value="1"/>
</dbReference>
<dbReference type="SUPFAM" id="SSF52540">
    <property type="entry name" value="P-loop containing nucleoside triphosphate hydrolases"/>
    <property type="match status" value="1"/>
</dbReference>
<dbReference type="InterPro" id="IPR051396">
    <property type="entry name" value="Bact_Antivir_Def_Nuclease"/>
</dbReference>
<dbReference type="PANTHER" id="PTHR43581:SF4">
    <property type="entry name" value="ATP_GTP PHOSPHATASE"/>
    <property type="match status" value="1"/>
</dbReference>
<evidence type="ECO:0000313" key="3">
    <source>
        <dbReference type="EMBL" id="SHK71328.1"/>
    </source>
</evidence>
<dbReference type="GO" id="GO:0004519">
    <property type="term" value="F:endonuclease activity"/>
    <property type="evidence" value="ECO:0007669"/>
    <property type="project" value="UniProtKB-KW"/>
</dbReference>
<evidence type="ECO:0000259" key="1">
    <source>
        <dbReference type="Pfam" id="PF13175"/>
    </source>
</evidence>
<dbReference type="STRING" id="216903.SAMN05444371_3413"/>
<keyword evidence="3" id="KW-0540">Nuclease</keyword>
<dbReference type="EMBL" id="FRAM01000006">
    <property type="protein sequence ID" value="SHK71328.1"/>
    <property type="molecule type" value="Genomic_DNA"/>
</dbReference>
<sequence length="710" mass="81523">MYISKLSIRNFRNFRNVSLKFEKGVNTIIGENGSGKSNLFQAIRILIDDSMPRSIRFYENDFNRSLGDWAGHWIIIQLEFQDLDSGEEAQSIAIHKIGEANDYDSTRGTYNLFFRPKIDIRRNLYKLSEDENKTQEDLQLLLHSISLNEYETVFTGRGNIDFSEDLNYSNYVGDFDDILFPDPDEEQTDSYGIKMYGISIPNEFACTFAKALRDVESDLKSYKDNPLLNLLRDREKNIPVDKKSDIEEKVDELNDSISSLQEVKSVSQGIAKTMKEAVGETYAPNISIKSELPSNMERLLQSLKLWVGDPDEEGYEGRLWELSLGGANLIYLTLKLLEFEKIKKDDKIANFILIEEPEAHIHNHIQKTLFNKLNKESTQVFITTHSTHISSVSAIGSMNILARGNKKAEVYSPSNNLERGEIMKLERYLDANRTNLLFAKGVILVEGDAEHILIPEMIKKVFGVSLDELGVSIINIGSTGFTNIAQLFDKDRVRRKCSILTDNDISFVPLPEDHHDDNNYERDCRNSQIAGEARKLLLDEFCENNDFVEAFYANYTFEIEFLRANNIFEIKKTIEKVYKRQKDIVAISEQLENSDVAISGKEILRLANKFGKGWFAIMVSENIDHLTEIPTYILQALVYACPTLNKNVLYYIAKYRLLKLVNKPFNNDTNDYEKLSQDFNSFEDYNEALDYYISNFPSDTLSQLIDLKNA</sequence>
<dbReference type="Pfam" id="PF13175">
    <property type="entry name" value="AAA_15"/>
    <property type="match status" value="1"/>
</dbReference>
<keyword evidence="3" id="KW-0378">Hydrolase</keyword>
<dbReference type="InterPro" id="IPR027417">
    <property type="entry name" value="P-loop_NTPase"/>
</dbReference>
<protein>
    <submittedName>
        <fullName evidence="3">Predicted ATP-dependent endonuclease of the OLD family, contains P-loop ATPase and TOPRIM domains</fullName>
    </submittedName>
</protein>
<gene>
    <name evidence="3" type="ORF">SAMN05444371_3413</name>
</gene>
<keyword evidence="3" id="KW-0255">Endonuclease</keyword>
<organism evidence="3 4">
    <name type="scientific">Epilithonimonas mollis</name>
    <dbReference type="NCBI Taxonomy" id="216903"/>
    <lineage>
        <taxon>Bacteria</taxon>
        <taxon>Pseudomonadati</taxon>
        <taxon>Bacteroidota</taxon>
        <taxon>Flavobacteriia</taxon>
        <taxon>Flavobacteriales</taxon>
        <taxon>Weeksellaceae</taxon>
        <taxon>Chryseobacterium group</taxon>
        <taxon>Epilithonimonas</taxon>
    </lineage>
</organism>
<dbReference type="Pfam" id="PF20469">
    <property type="entry name" value="OLD-like_TOPRIM"/>
    <property type="match status" value="1"/>
</dbReference>
<reference evidence="4" key="1">
    <citation type="submission" date="2016-11" db="EMBL/GenBank/DDBJ databases">
        <authorList>
            <person name="Varghese N."/>
            <person name="Submissions S."/>
        </authorList>
    </citation>
    <scope>NUCLEOTIDE SEQUENCE [LARGE SCALE GENOMIC DNA]</scope>
    <source>
        <strain evidence="4">DSM 18016</strain>
    </source>
</reference>